<protein>
    <submittedName>
        <fullName evidence="1">Uncharacterized protein</fullName>
    </submittedName>
</protein>
<dbReference type="Proteomes" id="UP001341840">
    <property type="component" value="Unassembled WGS sequence"/>
</dbReference>
<proteinExistence type="predicted"/>
<evidence type="ECO:0000313" key="2">
    <source>
        <dbReference type="Proteomes" id="UP001341840"/>
    </source>
</evidence>
<evidence type="ECO:0000313" key="1">
    <source>
        <dbReference type="EMBL" id="MED6161800.1"/>
    </source>
</evidence>
<accession>A0ABU6UMN7</accession>
<reference evidence="1 2" key="1">
    <citation type="journal article" date="2023" name="Plants (Basel)">
        <title>Bridging the Gap: Combining Genomics and Transcriptomics Approaches to Understand Stylosanthes scabra, an Orphan Legume from the Brazilian Caatinga.</title>
        <authorList>
            <person name="Ferreira-Neto J.R.C."/>
            <person name="da Silva M.D."/>
            <person name="Binneck E."/>
            <person name="de Melo N.F."/>
            <person name="da Silva R.H."/>
            <person name="de Melo A.L.T.M."/>
            <person name="Pandolfi V."/>
            <person name="Bustamante F.O."/>
            <person name="Brasileiro-Vidal A.C."/>
            <person name="Benko-Iseppon A.M."/>
        </authorList>
    </citation>
    <scope>NUCLEOTIDE SEQUENCE [LARGE SCALE GENOMIC DNA]</scope>
    <source>
        <tissue evidence="1">Leaves</tissue>
    </source>
</reference>
<gene>
    <name evidence="1" type="ORF">PIB30_064154</name>
</gene>
<name>A0ABU6UMN7_9FABA</name>
<organism evidence="1 2">
    <name type="scientific">Stylosanthes scabra</name>
    <dbReference type="NCBI Taxonomy" id="79078"/>
    <lineage>
        <taxon>Eukaryota</taxon>
        <taxon>Viridiplantae</taxon>
        <taxon>Streptophyta</taxon>
        <taxon>Embryophyta</taxon>
        <taxon>Tracheophyta</taxon>
        <taxon>Spermatophyta</taxon>
        <taxon>Magnoliopsida</taxon>
        <taxon>eudicotyledons</taxon>
        <taxon>Gunneridae</taxon>
        <taxon>Pentapetalae</taxon>
        <taxon>rosids</taxon>
        <taxon>fabids</taxon>
        <taxon>Fabales</taxon>
        <taxon>Fabaceae</taxon>
        <taxon>Papilionoideae</taxon>
        <taxon>50 kb inversion clade</taxon>
        <taxon>dalbergioids sensu lato</taxon>
        <taxon>Dalbergieae</taxon>
        <taxon>Pterocarpus clade</taxon>
        <taxon>Stylosanthes</taxon>
    </lineage>
</organism>
<sequence>MVDASDSQRPKPTHFIIMVNGLIGKTSMKSNFDLSKVHINPELEEVATFRKSLIYAVNEIVFADVSLPKFLYFDKECMPWIAGSIVALNNVFTIGITIRAGTVERVLKLHLKEDTSVANVIGEKPKSK</sequence>
<dbReference type="EMBL" id="JASCZI010121450">
    <property type="protein sequence ID" value="MED6161800.1"/>
    <property type="molecule type" value="Genomic_DNA"/>
</dbReference>
<comment type="caution">
    <text evidence="1">The sequence shown here is derived from an EMBL/GenBank/DDBJ whole genome shotgun (WGS) entry which is preliminary data.</text>
</comment>
<keyword evidence="2" id="KW-1185">Reference proteome</keyword>